<evidence type="ECO:0000313" key="4">
    <source>
        <dbReference type="Proteomes" id="UP000828390"/>
    </source>
</evidence>
<evidence type="ECO:0000256" key="1">
    <source>
        <dbReference type="PROSITE-ProRule" id="PRU00024"/>
    </source>
</evidence>
<evidence type="ECO:0000259" key="2">
    <source>
        <dbReference type="PROSITE" id="PS50119"/>
    </source>
</evidence>
<dbReference type="InterPro" id="IPR000315">
    <property type="entry name" value="Znf_B-box"/>
</dbReference>
<keyword evidence="1" id="KW-0479">Metal-binding</keyword>
<dbReference type="Proteomes" id="UP000828390">
    <property type="component" value="Unassembled WGS sequence"/>
</dbReference>
<dbReference type="InterPro" id="IPR011044">
    <property type="entry name" value="Quino_amine_DH_bsu"/>
</dbReference>
<dbReference type="EMBL" id="JAIWYP010000001">
    <property type="protein sequence ID" value="KAH3881665.1"/>
    <property type="molecule type" value="Genomic_DNA"/>
</dbReference>
<accession>A0A9D4MT11</accession>
<sequence>MIKTAFDVKNLASSLMVTPERRPPTVVSKLTTCACSEKRDVQFYCEEHDVIFCRTCKYNNHVHCKYQTLRHVAHGILTNDKLYQTTKELETLRTVFTKLKENRKLLSIQQRKEKRTMTELTKKCEKDPVRGDFKNEVQQLAEAIHINGETCMVGNEQRFQQIVDNIDNYLKIMQEFIDVKDEVGVYIVHHLSQKELSAIKSYLNLIDEDQSRHILPQLQSAVFGHHMDTNLGNVKMSRQLHVKLPEISNTIASPVHSPTDGSIVSSARTMSRGARLNSGRWRFKPLFKPQSIRMASILSSLTLAQSRVSRGLTRTSTFAKKLVSSVAPEEFNVSVADGEENNVTSMAKLRDGRFVVLDCRSNRIKLFGKDNSFYCEMALHSSVWDCTVVGKTIFITCPAEGKIQRVQVTANNRLFEAGAILTQRDCMGICFCKNRIYVSYAGLNPGIKILNRDGIMHKYISANQGKTKLFQNPLYIHVAKVTKYIYISDFTLQRITILDVKGNVKRVIDVSPNWPKAITVDKDENVIFAVSGENDVRMVRKDRFRVLPMIPTGRLDGDPSSVMCRPGYDGQRLYVAFDGLSTVKVFKLLY</sequence>
<keyword evidence="1" id="KW-0863">Zinc-finger</keyword>
<gene>
    <name evidence="3" type="ORF">DPMN_005592</name>
</gene>
<comment type="caution">
    <text evidence="3">The sequence shown here is derived from an EMBL/GenBank/DDBJ whole genome shotgun (WGS) entry which is preliminary data.</text>
</comment>
<keyword evidence="4" id="KW-1185">Reference proteome</keyword>
<dbReference type="AlphaFoldDB" id="A0A9D4MT11"/>
<dbReference type="GO" id="GO:0008270">
    <property type="term" value="F:zinc ion binding"/>
    <property type="evidence" value="ECO:0007669"/>
    <property type="project" value="UniProtKB-KW"/>
</dbReference>
<dbReference type="Gene3D" id="2.120.10.30">
    <property type="entry name" value="TolB, C-terminal domain"/>
    <property type="match status" value="1"/>
</dbReference>
<dbReference type="SUPFAM" id="SSF50969">
    <property type="entry name" value="YVTN repeat-like/Quinoprotein amine dehydrogenase"/>
    <property type="match status" value="1"/>
</dbReference>
<evidence type="ECO:0000313" key="3">
    <source>
        <dbReference type="EMBL" id="KAH3881665.1"/>
    </source>
</evidence>
<organism evidence="3 4">
    <name type="scientific">Dreissena polymorpha</name>
    <name type="common">Zebra mussel</name>
    <name type="synonym">Mytilus polymorpha</name>
    <dbReference type="NCBI Taxonomy" id="45954"/>
    <lineage>
        <taxon>Eukaryota</taxon>
        <taxon>Metazoa</taxon>
        <taxon>Spiralia</taxon>
        <taxon>Lophotrochozoa</taxon>
        <taxon>Mollusca</taxon>
        <taxon>Bivalvia</taxon>
        <taxon>Autobranchia</taxon>
        <taxon>Heteroconchia</taxon>
        <taxon>Euheterodonta</taxon>
        <taxon>Imparidentia</taxon>
        <taxon>Neoheterodontei</taxon>
        <taxon>Myida</taxon>
        <taxon>Dreissenoidea</taxon>
        <taxon>Dreissenidae</taxon>
        <taxon>Dreissena</taxon>
    </lineage>
</organism>
<dbReference type="InterPro" id="IPR011042">
    <property type="entry name" value="6-blade_b-propeller_TolB-like"/>
</dbReference>
<protein>
    <recommendedName>
        <fullName evidence="2">B box-type domain-containing protein</fullName>
    </recommendedName>
</protein>
<reference evidence="3" key="1">
    <citation type="journal article" date="2019" name="bioRxiv">
        <title>The Genome of the Zebra Mussel, Dreissena polymorpha: A Resource for Invasive Species Research.</title>
        <authorList>
            <person name="McCartney M.A."/>
            <person name="Auch B."/>
            <person name="Kono T."/>
            <person name="Mallez S."/>
            <person name="Zhang Y."/>
            <person name="Obille A."/>
            <person name="Becker A."/>
            <person name="Abrahante J.E."/>
            <person name="Garbe J."/>
            <person name="Badalamenti J.P."/>
            <person name="Herman A."/>
            <person name="Mangelson H."/>
            <person name="Liachko I."/>
            <person name="Sullivan S."/>
            <person name="Sone E.D."/>
            <person name="Koren S."/>
            <person name="Silverstein K.A.T."/>
            <person name="Beckman K.B."/>
            <person name="Gohl D.M."/>
        </authorList>
    </citation>
    <scope>NUCLEOTIDE SEQUENCE</scope>
    <source>
        <strain evidence="3">Duluth1</strain>
        <tissue evidence="3">Whole animal</tissue>
    </source>
</reference>
<name>A0A9D4MT11_DREPO</name>
<keyword evidence="1" id="KW-0862">Zinc</keyword>
<reference evidence="3" key="2">
    <citation type="submission" date="2020-11" db="EMBL/GenBank/DDBJ databases">
        <authorList>
            <person name="McCartney M.A."/>
            <person name="Auch B."/>
            <person name="Kono T."/>
            <person name="Mallez S."/>
            <person name="Becker A."/>
            <person name="Gohl D.M."/>
            <person name="Silverstein K.A.T."/>
            <person name="Koren S."/>
            <person name="Bechman K.B."/>
            <person name="Herman A."/>
            <person name="Abrahante J.E."/>
            <person name="Garbe J."/>
        </authorList>
    </citation>
    <scope>NUCLEOTIDE SEQUENCE</scope>
    <source>
        <strain evidence="3">Duluth1</strain>
        <tissue evidence="3">Whole animal</tissue>
    </source>
</reference>
<proteinExistence type="predicted"/>
<dbReference type="PROSITE" id="PS50119">
    <property type="entry name" value="ZF_BBOX"/>
    <property type="match status" value="1"/>
</dbReference>
<feature type="domain" description="B box-type" evidence="2">
    <location>
        <begin position="28"/>
        <end position="76"/>
    </location>
</feature>